<keyword evidence="2" id="KW-1185">Reference proteome</keyword>
<dbReference type="AlphaFoldDB" id="A0A8R7QL14"/>
<reference evidence="1" key="2">
    <citation type="submission" date="2018-03" db="EMBL/GenBank/DDBJ databases">
        <title>The Triticum urartu genome reveals the dynamic nature of wheat genome evolution.</title>
        <authorList>
            <person name="Ling H."/>
            <person name="Ma B."/>
            <person name="Shi X."/>
            <person name="Liu H."/>
            <person name="Dong L."/>
            <person name="Sun H."/>
            <person name="Cao Y."/>
            <person name="Gao Q."/>
            <person name="Zheng S."/>
            <person name="Li Y."/>
            <person name="Yu Y."/>
            <person name="Du H."/>
            <person name="Qi M."/>
            <person name="Li Y."/>
            <person name="Yu H."/>
            <person name="Cui Y."/>
            <person name="Wang N."/>
            <person name="Chen C."/>
            <person name="Wu H."/>
            <person name="Zhao Y."/>
            <person name="Zhang J."/>
            <person name="Li Y."/>
            <person name="Zhou W."/>
            <person name="Zhang B."/>
            <person name="Hu W."/>
            <person name="Eijk M."/>
            <person name="Tang J."/>
            <person name="Witsenboer H."/>
            <person name="Zhao S."/>
            <person name="Li Z."/>
            <person name="Zhang A."/>
            <person name="Wang D."/>
            <person name="Liang C."/>
        </authorList>
    </citation>
    <scope>NUCLEOTIDE SEQUENCE [LARGE SCALE GENOMIC DNA]</scope>
    <source>
        <strain evidence="1">cv. G1812</strain>
    </source>
</reference>
<accession>A0A8R7QL14</accession>
<dbReference type="Gramene" id="TuG1812G0600001025.01.T04">
    <property type="protein sequence ID" value="TuG1812G0600001025.01.T04"/>
    <property type="gene ID" value="TuG1812G0600001025.01"/>
</dbReference>
<evidence type="ECO:0000313" key="1">
    <source>
        <dbReference type="EnsemblPlants" id="TuG1812G0600001025.01.T04"/>
    </source>
</evidence>
<name>A0A8R7QL14_TRIUA</name>
<sequence length="148" mass="16877">RVSCFLITRRRSSLPRPLPIPIAIAERPQHDTGGTTRRRWLPLLRVEYLPFLVSRGSDLEAMWALQRSGASSAATTNFSGAPPQLAVLPAAMRIEIQQRNLRAEDVRKGLGYEAILCWRENGKYVVLTVRHTRIYSLHKLDEQIYLVN</sequence>
<dbReference type="EnsemblPlants" id="TuG1812G0600001025.01.T04">
    <property type="protein sequence ID" value="TuG1812G0600001025.01.T04"/>
    <property type="gene ID" value="TuG1812G0600001025.01"/>
</dbReference>
<proteinExistence type="predicted"/>
<reference evidence="2" key="1">
    <citation type="journal article" date="2013" name="Nature">
        <title>Draft genome of the wheat A-genome progenitor Triticum urartu.</title>
        <authorList>
            <person name="Ling H.Q."/>
            <person name="Zhao S."/>
            <person name="Liu D."/>
            <person name="Wang J."/>
            <person name="Sun H."/>
            <person name="Zhang C."/>
            <person name="Fan H."/>
            <person name="Li D."/>
            <person name="Dong L."/>
            <person name="Tao Y."/>
            <person name="Gao C."/>
            <person name="Wu H."/>
            <person name="Li Y."/>
            <person name="Cui Y."/>
            <person name="Guo X."/>
            <person name="Zheng S."/>
            <person name="Wang B."/>
            <person name="Yu K."/>
            <person name="Liang Q."/>
            <person name="Yang W."/>
            <person name="Lou X."/>
            <person name="Chen J."/>
            <person name="Feng M."/>
            <person name="Jian J."/>
            <person name="Zhang X."/>
            <person name="Luo G."/>
            <person name="Jiang Y."/>
            <person name="Liu J."/>
            <person name="Wang Z."/>
            <person name="Sha Y."/>
            <person name="Zhang B."/>
            <person name="Wu H."/>
            <person name="Tang D."/>
            <person name="Shen Q."/>
            <person name="Xue P."/>
            <person name="Zou S."/>
            <person name="Wang X."/>
            <person name="Liu X."/>
            <person name="Wang F."/>
            <person name="Yang Y."/>
            <person name="An X."/>
            <person name="Dong Z."/>
            <person name="Zhang K."/>
            <person name="Zhang X."/>
            <person name="Luo M.C."/>
            <person name="Dvorak J."/>
            <person name="Tong Y."/>
            <person name="Wang J."/>
            <person name="Yang H."/>
            <person name="Li Z."/>
            <person name="Wang D."/>
            <person name="Zhang A."/>
            <person name="Wang J."/>
        </authorList>
    </citation>
    <scope>NUCLEOTIDE SEQUENCE</scope>
    <source>
        <strain evidence="2">cv. G1812</strain>
    </source>
</reference>
<evidence type="ECO:0000313" key="2">
    <source>
        <dbReference type="Proteomes" id="UP000015106"/>
    </source>
</evidence>
<dbReference type="Proteomes" id="UP000015106">
    <property type="component" value="Chromosome 6"/>
</dbReference>
<reference evidence="1" key="3">
    <citation type="submission" date="2022-06" db="UniProtKB">
        <authorList>
            <consortium name="EnsemblPlants"/>
        </authorList>
    </citation>
    <scope>IDENTIFICATION</scope>
</reference>
<protein>
    <submittedName>
        <fullName evidence="1">Uncharacterized protein</fullName>
    </submittedName>
</protein>
<organism evidence="1 2">
    <name type="scientific">Triticum urartu</name>
    <name type="common">Red wild einkorn</name>
    <name type="synonym">Crithodium urartu</name>
    <dbReference type="NCBI Taxonomy" id="4572"/>
    <lineage>
        <taxon>Eukaryota</taxon>
        <taxon>Viridiplantae</taxon>
        <taxon>Streptophyta</taxon>
        <taxon>Embryophyta</taxon>
        <taxon>Tracheophyta</taxon>
        <taxon>Spermatophyta</taxon>
        <taxon>Magnoliopsida</taxon>
        <taxon>Liliopsida</taxon>
        <taxon>Poales</taxon>
        <taxon>Poaceae</taxon>
        <taxon>BOP clade</taxon>
        <taxon>Pooideae</taxon>
        <taxon>Triticodae</taxon>
        <taxon>Triticeae</taxon>
        <taxon>Triticinae</taxon>
        <taxon>Triticum</taxon>
    </lineage>
</organism>